<feature type="chain" id="PRO_5015447185" description="DUF3570 domain-containing protein" evidence="1">
    <location>
        <begin position="29"/>
        <end position="397"/>
    </location>
</feature>
<keyword evidence="3" id="KW-1185">Reference proteome</keyword>
<dbReference type="EMBL" id="CP026604">
    <property type="protein sequence ID" value="AWB68717.1"/>
    <property type="molecule type" value="Genomic_DNA"/>
</dbReference>
<protein>
    <recommendedName>
        <fullName evidence="4">DUF3570 domain-containing protein</fullName>
    </recommendedName>
</protein>
<evidence type="ECO:0000313" key="3">
    <source>
        <dbReference type="Proteomes" id="UP000244441"/>
    </source>
</evidence>
<feature type="signal peptide" evidence="1">
    <location>
        <begin position="1"/>
        <end position="28"/>
    </location>
</feature>
<dbReference type="RefSeq" id="WP_108604769.1">
    <property type="nucleotide sequence ID" value="NZ_CP026604.1"/>
</dbReference>
<evidence type="ECO:0008006" key="4">
    <source>
        <dbReference type="Google" id="ProtNLM"/>
    </source>
</evidence>
<dbReference type="KEGG" id="cate:C2869_20985"/>
<dbReference type="AlphaFoldDB" id="A0A2S0VWX1"/>
<proteinExistence type="predicted"/>
<organism evidence="2 3">
    <name type="scientific">Saccharobesus litoralis</name>
    <dbReference type="NCBI Taxonomy" id="2172099"/>
    <lineage>
        <taxon>Bacteria</taxon>
        <taxon>Pseudomonadati</taxon>
        <taxon>Pseudomonadota</taxon>
        <taxon>Gammaproteobacteria</taxon>
        <taxon>Alteromonadales</taxon>
        <taxon>Alteromonadaceae</taxon>
        <taxon>Saccharobesus</taxon>
    </lineage>
</organism>
<evidence type="ECO:0000256" key="1">
    <source>
        <dbReference type="SAM" id="SignalP"/>
    </source>
</evidence>
<accession>A0A2S0VWX1</accession>
<name>A0A2S0VWX1_9ALTE</name>
<sequence>MKNNNNRHAALASLAGAAMALPAINVQAASVADNFQIGVRHHAYQEEGIDSNKLQQGSAGERYDIDVNQFQLIAPLSDSFQLDVNYQVEKMSGASPYFTQKNADGQVVQVMSGASIEDTRKDSSAKLTYVADNYSLAAVIARSTEDDYESSSYGIELSYELADKLTTLNLAADQSQDEISPTFGVTSPSVNFAEKDSWSVYAGLTRVLNKNMQLQVGLGLIDKSGFLSDPYKIVVPGSGQAASFVDTRPTERQATTLSTRLRYFIPEVNAALHADYRYYDDDWQINSHTFELAWYQNLADSWQVVPSLRFYSQSQAYFYENFYEVARSDGLQSTDYRLSSYGAITLGLNLYKQIGNWRLTAGYQTYNSDESYALDSGEGSVGLIDFDMLSLGFDVKF</sequence>
<gene>
    <name evidence="2" type="ORF">C2869_20985</name>
</gene>
<dbReference type="Proteomes" id="UP000244441">
    <property type="component" value="Chromosome"/>
</dbReference>
<keyword evidence="1" id="KW-0732">Signal</keyword>
<reference evidence="2 3" key="1">
    <citation type="submission" date="2018-01" db="EMBL/GenBank/DDBJ databases">
        <title>Genome sequence of a Cantenovulum-like bacteria.</title>
        <authorList>
            <person name="Tan W.R."/>
            <person name="Lau N.-S."/>
            <person name="Go F."/>
            <person name="Amirul A.-A.A."/>
        </authorList>
    </citation>
    <scope>NUCLEOTIDE SEQUENCE [LARGE SCALE GENOMIC DNA]</scope>
    <source>
        <strain evidence="2 3">CCB-QB4</strain>
    </source>
</reference>
<dbReference type="OrthoDB" id="5450709at2"/>
<dbReference type="SUPFAM" id="SSF56935">
    <property type="entry name" value="Porins"/>
    <property type="match status" value="1"/>
</dbReference>
<evidence type="ECO:0000313" key="2">
    <source>
        <dbReference type="EMBL" id="AWB68717.1"/>
    </source>
</evidence>
<dbReference type="Pfam" id="PF12094">
    <property type="entry name" value="DUF3570"/>
    <property type="match status" value="1"/>
</dbReference>
<dbReference type="InterPro" id="IPR021953">
    <property type="entry name" value="DUF3570"/>
</dbReference>